<gene>
    <name evidence="7" type="ORF">GGD88_002699</name>
</gene>
<organism evidence="7 8">
    <name type="scientific">Roseospira goensis</name>
    <dbReference type="NCBI Taxonomy" id="391922"/>
    <lineage>
        <taxon>Bacteria</taxon>
        <taxon>Pseudomonadati</taxon>
        <taxon>Pseudomonadota</taxon>
        <taxon>Alphaproteobacteria</taxon>
        <taxon>Rhodospirillales</taxon>
        <taxon>Rhodospirillaceae</taxon>
        <taxon>Roseospira</taxon>
    </lineage>
</organism>
<comment type="similarity">
    <text evidence="2 6">Belongs to the class-III pyridoxal-phosphate-dependent aminotransferase family.</text>
</comment>
<sequence>MTFDPHAPVANDLTAFWMPFTANRQFKGAPRLLVAAEGMHYTSHDGRAILDGTAGLWCVNAGHGRREIVEAVRAMAGQLDYAPAFQMGHPLAFDLANRLVQGMPEGIDHVFFTNSGSEAVETALKIALAYHRTRGEGSRTRLIGRERGYHGVNFGGISVGGIVNNRRLFGGLLGGVDHLPHTHLPERNAFTPGQPAHGAHLADELERLVALHGAETIAAVIVEPMAGSTGVLLPPRGYLERLREITAKHGILLIFDEVITAFGRLGSATAAEHFGVTPDILTTAKAINNAAVPMGATFVTGAIHDAFMTGPDHLIELFHGYTYSAHPLACAAAMATQELYRAEGLLTRARDLEAAWADAVFSLKGLPHVIDLRCMGLIAGIELEPRPGEAGKRAFEVFLKAYEMGLLIRVTGDIIALSPPLIIEPGQIDQLFGTLAEAIRAVP</sequence>
<dbReference type="PANTHER" id="PTHR42684:SF1">
    <property type="entry name" value="BETA-ALANINE--PYRUVATE AMINOTRANSFERASE"/>
    <property type="match status" value="1"/>
</dbReference>
<dbReference type="InterPro" id="IPR005814">
    <property type="entry name" value="Aminotrans_3"/>
</dbReference>
<keyword evidence="5 6" id="KW-0663">Pyridoxal phosphate</keyword>
<protein>
    <submittedName>
        <fullName evidence="7">Beta-alanine--pyruvate transaminase</fullName>
        <ecNumber evidence="7">2.6.1.18</ecNumber>
    </submittedName>
</protein>
<dbReference type="FunFam" id="3.40.640.10:FF:000014">
    <property type="entry name" value="Adenosylmethionine-8-amino-7-oxononanoate aminotransferase, probable"/>
    <property type="match status" value="1"/>
</dbReference>
<proteinExistence type="inferred from homology"/>
<dbReference type="InterPro" id="IPR015421">
    <property type="entry name" value="PyrdxlP-dep_Trfase_major"/>
</dbReference>
<keyword evidence="7" id="KW-0670">Pyruvate</keyword>
<dbReference type="EMBL" id="JACIGI010000024">
    <property type="protein sequence ID" value="MBB4286956.1"/>
    <property type="molecule type" value="Genomic_DNA"/>
</dbReference>
<evidence type="ECO:0000256" key="2">
    <source>
        <dbReference type="ARBA" id="ARBA00008954"/>
    </source>
</evidence>
<evidence type="ECO:0000256" key="3">
    <source>
        <dbReference type="ARBA" id="ARBA00022576"/>
    </source>
</evidence>
<dbReference type="Pfam" id="PF00202">
    <property type="entry name" value="Aminotran_3"/>
    <property type="match status" value="1"/>
</dbReference>
<dbReference type="InterPro" id="IPR015422">
    <property type="entry name" value="PyrdxlP-dep_Trfase_small"/>
</dbReference>
<reference evidence="7 8" key="1">
    <citation type="submission" date="2020-08" db="EMBL/GenBank/DDBJ databases">
        <title>Genome sequencing of Purple Non-Sulfur Bacteria from various extreme environments.</title>
        <authorList>
            <person name="Mayer M."/>
        </authorList>
    </citation>
    <scope>NUCLEOTIDE SEQUENCE [LARGE SCALE GENOMIC DNA]</scope>
    <source>
        <strain evidence="7 8">JA135</strain>
    </source>
</reference>
<dbReference type="InterPro" id="IPR015424">
    <property type="entry name" value="PyrdxlP-dep_Trfase"/>
</dbReference>
<dbReference type="Proteomes" id="UP000555728">
    <property type="component" value="Unassembled WGS sequence"/>
</dbReference>
<dbReference type="SUPFAM" id="SSF53383">
    <property type="entry name" value="PLP-dependent transferases"/>
    <property type="match status" value="1"/>
</dbReference>
<dbReference type="EC" id="2.6.1.18" evidence="7"/>
<dbReference type="InterPro" id="IPR049704">
    <property type="entry name" value="Aminotrans_3_PPA_site"/>
</dbReference>
<evidence type="ECO:0000313" key="8">
    <source>
        <dbReference type="Proteomes" id="UP000555728"/>
    </source>
</evidence>
<dbReference type="Gene3D" id="3.40.640.10">
    <property type="entry name" value="Type I PLP-dependent aspartate aminotransferase-like (Major domain)"/>
    <property type="match status" value="1"/>
</dbReference>
<evidence type="ECO:0000256" key="5">
    <source>
        <dbReference type="ARBA" id="ARBA00022898"/>
    </source>
</evidence>
<evidence type="ECO:0000256" key="4">
    <source>
        <dbReference type="ARBA" id="ARBA00022679"/>
    </source>
</evidence>
<dbReference type="PROSITE" id="PS00600">
    <property type="entry name" value="AA_TRANSFER_CLASS_3"/>
    <property type="match status" value="1"/>
</dbReference>
<accession>A0A7W6S133</accession>
<dbReference type="AlphaFoldDB" id="A0A7W6S133"/>
<dbReference type="GO" id="GO:0004015">
    <property type="term" value="F:adenosylmethionine-8-amino-7-oxononanoate transaminase activity"/>
    <property type="evidence" value="ECO:0007669"/>
    <property type="project" value="TreeGrafter"/>
</dbReference>
<dbReference type="PANTHER" id="PTHR42684">
    <property type="entry name" value="ADENOSYLMETHIONINE-8-AMINO-7-OXONONANOATE AMINOTRANSFERASE"/>
    <property type="match status" value="1"/>
</dbReference>
<dbReference type="GO" id="GO:0030170">
    <property type="term" value="F:pyridoxal phosphate binding"/>
    <property type="evidence" value="ECO:0007669"/>
    <property type="project" value="InterPro"/>
</dbReference>
<evidence type="ECO:0000256" key="6">
    <source>
        <dbReference type="RuleBase" id="RU003560"/>
    </source>
</evidence>
<dbReference type="RefSeq" id="WP_184436250.1">
    <property type="nucleotide sequence ID" value="NZ_JACIGI010000024.1"/>
</dbReference>
<evidence type="ECO:0000256" key="1">
    <source>
        <dbReference type="ARBA" id="ARBA00001933"/>
    </source>
</evidence>
<keyword evidence="3 7" id="KW-0032">Aminotransferase</keyword>
<dbReference type="Gene3D" id="3.90.1150.10">
    <property type="entry name" value="Aspartate Aminotransferase, domain 1"/>
    <property type="match status" value="1"/>
</dbReference>
<keyword evidence="8" id="KW-1185">Reference proteome</keyword>
<comment type="cofactor">
    <cofactor evidence="1">
        <name>pyridoxal 5'-phosphate</name>
        <dbReference type="ChEBI" id="CHEBI:597326"/>
    </cofactor>
</comment>
<evidence type="ECO:0000313" key="7">
    <source>
        <dbReference type="EMBL" id="MBB4286956.1"/>
    </source>
</evidence>
<dbReference type="GO" id="GO:0016223">
    <property type="term" value="F:beta-alanine:pyruvate transaminase activity"/>
    <property type="evidence" value="ECO:0007669"/>
    <property type="project" value="UniProtKB-EC"/>
</dbReference>
<comment type="caution">
    <text evidence="7">The sequence shown here is derived from an EMBL/GenBank/DDBJ whole genome shotgun (WGS) entry which is preliminary data.</text>
</comment>
<dbReference type="CDD" id="cd00610">
    <property type="entry name" value="OAT_like"/>
    <property type="match status" value="1"/>
</dbReference>
<keyword evidence="4 7" id="KW-0808">Transferase</keyword>
<dbReference type="GO" id="GO:0009102">
    <property type="term" value="P:biotin biosynthetic process"/>
    <property type="evidence" value="ECO:0007669"/>
    <property type="project" value="TreeGrafter"/>
</dbReference>
<name>A0A7W6S133_9PROT</name>